<dbReference type="GO" id="GO:0042910">
    <property type="term" value="F:xenobiotic transmembrane transporter activity"/>
    <property type="evidence" value="ECO:0007669"/>
    <property type="project" value="TreeGrafter"/>
</dbReference>
<dbReference type="PRINTS" id="PR00702">
    <property type="entry name" value="ACRIFLAVINRP"/>
</dbReference>
<evidence type="ECO:0000313" key="3">
    <source>
        <dbReference type="Proteomes" id="UP001156215"/>
    </source>
</evidence>
<dbReference type="Gene3D" id="1.20.1640.10">
    <property type="entry name" value="Multidrug efflux transporter AcrB transmembrane domain"/>
    <property type="match status" value="2"/>
</dbReference>
<dbReference type="SUPFAM" id="SSF82866">
    <property type="entry name" value="Multidrug efflux transporter AcrB transmembrane domain"/>
    <property type="match status" value="2"/>
</dbReference>
<dbReference type="PANTHER" id="PTHR32063:SF8">
    <property type="entry name" value="CATION EFFLUX PROTEIN"/>
    <property type="match status" value="1"/>
</dbReference>
<dbReference type="SUPFAM" id="SSF82714">
    <property type="entry name" value="Multidrug efflux transporter AcrB TolC docking domain, DN and DC subdomains"/>
    <property type="match status" value="2"/>
</dbReference>
<feature type="transmembrane region" description="Helical" evidence="1">
    <location>
        <begin position="907"/>
        <end position="927"/>
    </location>
</feature>
<dbReference type="PANTHER" id="PTHR32063">
    <property type="match status" value="1"/>
</dbReference>
<feature type="transmembrane region" description="Helical" evidence="1">
    <location>
        <begin position="12"/>
        <end position="32"/>
    </location>
</feature>
<organism evidence="2 3">
    <name type="scientific">Oxalobacter vibrioformis</name>
    <dbReference type="NCBI Taxonomy" id="933080"/>
    <lineage>
        <taxon>Bacteria</taxon>
        <taxon>Pseudomonadati</taxon>
        <taxon>Pseudomonadota</taxon>
        <taxon>Betaproteobacteria</taxon>
        <taxon>Burkholderiales</taxon>
        <taxon>Oxalobacteraceae</taxon>
        <taxon>Oxalobacter</taxon>
    </lineage>
</organism>
<dbReference type="Gene3D" id="3.30.70.1440">
    <property type="entry name" value="Multidrug efflux transporter AcrB pore domain"/>
    <property type="match status" value="1"/>
</dbReference>
<feature type="transmembrane region" description="Helical" evidence="1">
    <location>
        <begin position="360"/>
        <end position="380"/>
    </location>
</feature>
<gene>
    <name evidence="2" type="ORF">NB640_10280</name>
</gene>
<reference evidence="2" key="1">
    <citation type="journal article" date="2022" name="Front. Microbiol.">
        <title>New perspectives on an old grouping: The genomic and phenotypic variability of Oxalobacter formigenes and the implications for calcium oxalate stone prevention.</title>
        <authorList>
            <person name="Chmiel J.A."/>
            <person name="Carr C."/>
            <person name="Stuivenberg G.A."/>
            <person name="Venema R."/>
            <person name="Chanyi R.M."/>
            <person name="Al K.F."/>
            <person name="Giguere D."/>
            <person name="Say H."/>
            <person name="Akouris P.P."/>
            <person name="Dominguez Romero S.A."/>
            <person name="Kwong A."/>
            <person name="Tai V."/>
            <person name="Koval S.F."/>
            <person name="Razvi H."/>
            <person name="Bjazevic J."/>
            <person name="Burton J.P."/>
        </authorList>
    </citation>
    <scope>NUCLEOTIDE SEQUENCE</scope>
    <source>
        <strain evidence="2">WoOx3</strain>
    </source>
</reference>
<dbReference type="Gene3D" id="3.30.70.1430">
    <property type="entry name" value="Multidrug efflux transporter AcrB pore domain"/>
    <property type="match status" value="2"/>
</dbReference>
<dbReference type="InterPro" id="IPR027463">
    <property type="entry name" value="AcrB_DN_DC_subdom"/>
</dbReference>
<evidence type="ECO:0000256" key="1">
    <source>
        <dbReference type="SAM" id="Phobius"/>
    </source>
</evidence>
<feature type="transmembrane region" description="Helical" evidence="1">
    <location>
        <begin position="1013"/>
        <end position="1036"/>
    </location>
</feature>
<evidence type="ECO:0000313" key="2">
    <source>
        <dbReference type="EMBL" id="WAW09610.1"/>
    </source>
</evidence>
<feature type="transmembrane region" description="Helical" evidence="1">
    <location>
        <begin position="336"/>
        <end position="353"/>
    </location>
</feature>
<feature type="transmembrane region" description="Helical" evidence="1">
    <location>
        <begin position="531"/>
        <end position="553"/>
    </location>
</feature>
<dbReference type="Proteomes" id="UP001156215">
    <property type="component" value="Chromosome"/>
</dbReference>
<dbReference type="Pfam" id="PF00873">
    <property type="entry name" value="ACR_tran"/>
    <property type="match status" value="1"/>
</dbReference>
<sequence length="1055" mass="113641">MWIVRYALRRPYSVAAMALIILIAGIISYLRLPVDVLPNVDIPSVKIVWNYKGLNANEMAAKITSWSEIAVINNVDNVQEVTSQTLSGISVIRVAFQPDVDIPKSLAQITAITQTIMKRMPRGITPPNILQYNQSRTPIMQLVLSSNTLPDSRLADFARMQLRSMVQSIPGVLLTLPYGAVNRQIMVDLKPDAAHVHGITAAEVTEAVDNQNTTLPSGSLRENEKDLQITLNTSPDSVEAFGMMPVRAKDGRTVLLRDVADVRDGVPMKTNVARVNGENAVIVSLIRIGNASTISIIKQLQERLPEIRQAAPEGMTITPIFDQSVFVSGAMTHIESEIFIVASLVALVVMFFLGSWRATLIVLTSIPLSLLAALVMLRITGHTLNLISLGGLALAIGILVDNALVEIENITRNIGLGLEPREAALESARQVAFPELISTLSTCLVFSPIFLLSGVAGFIFRPMAIVVIASLAMSYLLSRTVVPVLAMLLMKPASSEKTAHGRLARIHHHIEHGLDGIQALVGRLLGVIQRAWFIAVIGMLIVIAGGAFTLMTLGRDFFPKTDAGLMRFYIRVAPGTRIENTSDIYASIQGDIRNIIPENEIDTIVENIGVPEAANLGWVDSYAVGSYDGELQIQLAKNHHPSAGYEKAIRAMLQEKYPDVVMFSQPADTTNLTLAGATPTALDIRIAGRDTAGNRILAAELVDKLKDVKGAVDIGIQQVFNQPEYYVAIDRARAIQLGVNMSEAQSVLLAALGSAGSVNENFWVDPVSGFSYTVQVQAPVQRMDTIDILTNLRVPAQRAETGTVPLASIASVTPRLVSASVGRVTLMPMINVLVNTEDTDIGTVYKAVEKGIAELKPRLKPGNSMRILGQADSMMHAYGDLFFGFALALFFIYIIMLFNFASWVLPVIALAGAPIALSGAAFALALTGTTLSVPALMGFIMVMGVSTANSVLVTTFARDQWLAGMDAIEAARSAATTRLRPVLMTAITMIVGVVPMALAAGQGGEQNAPLARAVIGGLLLGTCASLILVPTLFGIVMRHVRRPAPDNRLETPQHE</sequence>
<keyword evidence="1" id="KW-0812">Transmembrane</keyword>
<feature type="transmembrane region" description="Helical" evidence="1">
    <location>
        <begin position="933"/>
        <end position="957"/>
    </location>
</feature>
<proteinExistence type="predicted"/>
<dbReference type="RefSeq" id="WP_269308612.1">
    <property type="nucleotide sequence ID" value="NZ_CP098242.1"/>
</dbReference>
<feature type="transmembrane region" description="Helical" evidence="1">
    <location>
        <begin position="881"/>
        <end position="900"/>
    </location>
</feature>
<keyword evidence="3" id="KW-1185">Reference proteome</keyword>
<dbReference type="KEGG" id="ovb:NB640_10280"/>
<feature type="transmembrane region" description="Helical" evidence="1">
    <location>
        <begin position="436"/>
        <end position="459"/>
    </location>
</feature>
<dbReference type="Gene3D" id="3.30.70.1320">
    <property type="entry name" value="Multidrug efflux transporter AcrB pore domain like"/>
    <property type="match status" value="1"/>
</dbReference>
<feature type="transmembrane region" description="Helical" evidence="1">
    <location>
        <begin position="386"/>
        <end position="405"/>
    </location>
</feature>
<protein>
    <submittedName>
        <fullName evidence="2">Efflux RND transporter permease subunit</fullName>
    </submittedName>
</protein>
<dbReference type="AlphaFoldDB" id="A0A9E9LXY1"/>
<dbReference type="InterPro" id="IPR001036">
    <property type="entry name" value="Acrflvin-R"/>
</dbReference>
<dbReference type="Gene3D" id="3.30.2090.10">
    <property type="entry name" value="Multidrug efflux transporter AcrB TolC docking domain, DN and DC subdomains"/>
    <property type="match status" value="2"/>
</dbReference>
<keyword evidence="1" id="KW-1133">Transmembrane helix</keyword>
<feature type="transmembrane region" description="Helical" evidence="1">
    <location>
        <begin position="982"/>
        <end position="1001"/>
    </location>
</feature>
<dbReference type="EMBL" id="CP098242">
    <property type="protein sequence ID" value="WAW09610.1"/>
    <property type="molecule type" value="Genomic_DNA"/>
</dbReference>
<accession>A0A9E9LXY1</accession>
<name>A0A9E9LXY1_9BURK</name>
<keyword evidence="1" id="KW-0472">Membrane</keyword>
<dbReference type="GO" id="GO:0005886">
    <property type="term" value="C:plasma membrane"/>
    <property type="evidence" value="ECO:0007669"/>
    <property type="project" value="TreeGrafter"/>
</dbReference>
<dbReference type="SUPFAM" id="SSF82693">
    <property type="entry name" value="Multidrug efflux transporter AcrB pore domain, PN1, PN2, PC1 and PC2 subdomains"/>
    <property type="match status" value="2"/>
</dbReference>
<feature type="transmembrane region" description="Helical" evidence="1">
    <location>
        <begin position="465"/>
        <end position="489"/>
    </location>
</feature>